<evidence type="ECO:0000256" key="2">
    <source>
        <dbReference type="ARBA" id="ARBA00004651"/>
    </source>
</evidence>
<dbReference type="GeneID" id="101661373"/>
<keyword evidence="11" id="KW-0407">Ion channel</keyword>
<keyword evidence="4" id="KW-1003">Cell membrane</keyword>
<dbReference type="RefSeq" id="XP_004716321.1">
    <property type="nucleotide sequence ID" value="XM_004716264.1"/>
</dbReference>
<gene>
    <name evidence="14" type="primary">PANX3</name>
</gene>
<keyword evidence="3" id="KW-0813">Transport</keyword>
<evidence type="ECO:0000256" key="12">
    <source>
        <dbReference type="SAM" id="Phobius"/>
    </source>
</evidence>
<dbReference type="InterPro" id="IPR000990">
    <property type="entry name" value="Innexin"/>
</dbReference>
<keyword evidence="5 12" id="KW-0812">Transmembrane</keyword>
<keyword evidence="8" id="KW-0406">Ion transport</keyword>
<evidence type="ECO:0000256" key="3">
    <source>
        <dbReference type="ARBA" id="ARBA00022448"/>
    </source>
</evidence>
<evidence type="ECO:0000256" key="6">
    <source>
        <dbReference type="ARBA" id="ARBA00022824"/>
    </source>
</evidence>
<evidence type="ECO:0000256" key="9">
    <source>
        <dbReference type="ARBA" id="ARBA00023136"/>
    </source>
</evidence>
<dbReference type="InterPro" id="IPR039099">
    <property type="entry name" value="Pannexin"/>
</dbReference>
<keyword evidence="10" id="KW-0325">Glycoprotein</keyword>
<evidence type="ECO:0000256" key="4">
    <source>
        <dbReference type="ARBA" id="ARBA00022475"/>
    </source>
</evidence>
<dbReference type="Proteomes" id="UP000694863">
    <property type="component" value="Unplaced"/>
</dbReference>
<dbReference type="PANTHER" id="PTHR15759">
    <property type="entry name" value="PANNEXIN"/>
    <property type="match status" value="1"/>
</dbReference>
<name>A0ABM0J714_ECHTE</name>
<comment type="subcellular location">
    <subcellularLocation>
        <location evidence="2">Cell membrane</location>
        <topology evidence="2">Multi-pass membrane protein</topology>
    </subcellularLocation>
    <subcellularLocation>
        <location evidence="1">Endoplasmic reticulum membrane</location>
        <topology evidence="1">Multi-pass membrane protein</topology>
    </subcellularLocation>
</comment>
<keyword evidence="7 12" id="KW-1133">Transmembrane helix</keyword>
<evidence type="ECO:0000256" key="7">
    <source>
        <dbReference type="ARBA" id="ARBA00022989"/>
    </source>
</evidence>
<evidence type="ECO:0000256" key="5">
    <source>
        <dbReference type="ARBA" id="ARBA00022692"/>
    </source>
</evidence>
<organism evidence="13 14">
    <name type="scientific">Echinops telfairi</name>
    <name type="common">Lesser hedgehog tenrec</name>
    <dbReference type="NCBI Taxonomy" id="9371"/>
    <lineage>
        <taxon>Eukaryota</taxon>
        <taxon>Metazoa</taxon>
        <taxon>Chordata</taxon>
        <taxon>Craniata</taxon>
        <taxon>Vertebrata</taxon>
        <taxon>Euteleostomi</taxon>
        <taxon>Mammalia</taxon>
        <taxon>Eutheria</taxon>
        <taxon>Afrotheria</taxon>
        <taxon>Tenrecidae</taxon>
        <taxon>Tenrecinae</taxon>
        <taxon>Echinops</taxon>
    </lineage>
</organism>
<proteinExistence type="predicted"/>
<dbReference type="PANTHER" id="PTHR15759:SF3">
    <property type="entry name" value="PANNEXIN-3"/>
    <property type="match status" value="1"/>
</dbReference>
<evidence type="ECO:0000256" key="8">
    <source>
        <dbReference type="ARBA" id="ARBA00023065"/>
    </source>
</evidence>
<evidence type="ECO:0000256" key="1">
    <source>
        <dbReference type="ARBA" id="ARBA00004477"/>
    </source>
</evidence>
<evidence type="ECO:0000313" key="13">
    <source>
        <dbReference type="Proteomes" id="UP000694863"/>
    </source>
</evidence>
<evidence type="ECO:0000256" key="11">
    <source>
        <dbReference type="ARBA" id="ARBA00023303"/>
    </source>
</evidence>
<feature type="transmembrane region" description="Helical" evidence="12">
    <location>
        <begin position="80"/>
        <end position="101"/>
    </location>
</feature>
<sequence length="183" mass="20820">MVIFYTLKAIKAKLNDQINVAKNSGCGILNSGSPISCFAPRNFSAHQAAHVERSCWDSLIHYQQDEEGQYKTKSLWPHKVIPYSLLALAMVMYLPVLLWQYTAVPALSSDLLFIIRELDKSYNRSIRLVQHMMKIQKSSESHIQVFWDELENIDTVVDFMALLAGLEASKPNPLTHCVSDEHL</sequence>
<keyword evidence="6" id="KW-0256">Endoplasmic reticulum</keyword>
<accession>A0ABM0J714</accession>
<protein>
    <submittedName>
        <fullName evidence="14">Pannexin-3</fullName>
    </submittedName>
</protein>
<keyword evidence="9 12" id="KW-0472">Membrane</keyword>
<evidence type="ECO:0000256" key="10">
    <source>
        <dbReference type="ARBA" id="ARBA00023180"/>
    </source>
</evidence>
<reference evidence="14" key="1">
    <citation type="submission" date="2025-08" db="UniProtKB">
        <authorList>
            <consortium name="RefSeq"/>
        </authorList>
    </citation>
    <scope>IDENTIFICATION</scope>
</reference>
<dbReference type="Pfam" id="PF00876">
    <property type="entry name" value="Innexin"/>
    <property type="match status" value="1"/>
</dbReference>
<evidence type="ECO:0000313" key="14">
    <source>
        <dbReference type="RefSeq" id="XP_004716321.1"/>
    </source>
</evidence>
<keyword evidence="13" id="KW-1185">Reference proteome</keyword>